<dbReference type="PROSITE" id="PS52050">
    <property type="entry name" value="WYL"/>
    <property type="match status" value="1"/>
</dbReference>
<dbReference type="InterPro" id="IPR036390">
    <property type="entry name" value="WH_DNA-bd_sf"/>
</dbReference>
<keyword evidence="4" id="KW-1185">Reference proteome</keyword>
<dbReference type="InterPro" id="IPR013196">
    <property type="entry name" value="HTH_11"/>
</dbReference>
<organism evidence="3 4">
    <name type="scientific">Leifsonia kafniensis</name>
    <dbReference type="NCBI Taxonomy" id="475957"/>
    <lineage>
        <taxon>Bacteria</taxon>
        <taxon>Bacillati</taxon>
        <taxon>Actinomycetota</taxon>
        <taxon>Actinomycetes</taxon>
        <taxon>Micrococcales</taxon>
        <taxon>Microbacteriaceae</taxon>
        <taxon>Leifsonia</taxon>
    </lineage>
</organism>
<evidence type="ECO:0000313" key="3">
    <source>
        <dbReference type="EMBL" id="GAA3861255.1"/>
    </source>
</evidence>
<sequence length="229" mass="25151">MNRTERLHALTESLRRAGARGRTAQQLADEFEVTVRTIKRDITALEAGSLPVWGRTGPGGGYGLTEISSLPPVNLTAAQALALTAAVSATAQAPFSDSARAAIRKVLDVLDPVARRRAAELSNRVWVVVGPAAPRRVMSVLEQATVDQLTINLTYTDGRGRRTQREIEPMIFALNSGRWFLVAWCRLRDDVRWFDLTRVQSATATRHPCTGHQVHEIGTPPELARPVDL</sequence>
<dbReference type="Gene3D" id="1.10.10.10">
    <property type="entry name" value="Winged helix-like DNA-binding domain superfamily/Winged helix DNA-binding domain"/>
    <property type="match status" value="1"/>
</dbReference>
<dbReference type="PANTHER" id="PTHR34580">
    <property type="match status" value="1"/>
</dbReference>
<dbReference type="Pfam" id="PF13280">
    <property type="entry name" value="WYL"/>
    <property type="match status" value="1"/>
</dbReference>
<evidence type="ECO:0000259" key="2">
    <source>
        <dbReference type="Pfam" id="PF13280"/>
    </source>
</evidence>
<evidence type="ECO:0000259" key="1">
    <source>
        <dbReference type="Pfam" id="PF08279"/>
    </source>
</evidence>
<dbReference type="SUPFAM" id="SSF46785">
    <property type="entry name" value="Winged helix' DNA-binding domain"/>
    <property type="match status" value="1"/>
</dbReference>
<reference evidence="4" key="1">
    <citation type="journal article" date="2019" name="Int. J. Syst. Evol. Microbiol.">
        <title>The Global Catalogue of Microorganisms (GCM) 10K type strain sequencing project: providing services to taxonomists for standard genome sequencing and annotation.</title>
        <authorList>
            <consortium name="The Broad Institute Genomics Platform"/>
            <consortium name="The Broad Institute Genome Sequencing Center for Infectious Disease"/>
            <person name="Wu L."/>
            <person name="Ma J."/>
        </authorList>
    </citation>
    <scope>NUCLEOTIDE SEQUENCE [LARGE SCALE GENOMIC DNA]</scope>
    <source>
        <strain evidence="4">JCM 17021</strain>
    </source>
</reference>
<dbReference type="InterPro" id="IPR051534">
    <property type="entry name" value="CBASS_pafABC_assoc_protein"/>
</dbReference>
<feature type="domain" description="WYL" evidence="2">
    <location>
        <begin position="137"/>
        <end position="203"/>
    </location>
</feature>
<dbReference type="Proteomes" id="UP001501803">
    <property type="component" value="Unassembled WGS sequence"/>
</dbReference>
<dbReference type="InterPro" id="IPR036388">
    <property type="entry name" value="WH-like_DNA-bd_sf"/>
</dbReference>
<comment type="caution">
    <text evidence="3">The sequence shown here is derived from an EMBL/GenBank/DDBJ whole genome shotgun (WGS) entry which is preliminary data.</text>
</comment>
<proteinExistence type="predicted"/>
<dbReference type="RefSeq" id="WP_345061400.1">
    <property type="nucleotide sequence ID" value="NZ_BAABCN010000002.1"/>
</dbReference>
<dbReference type="InterPro" id="IPR026881">
    <property type="entry name" value="WYL_dom"/>
</dbReference>
<dbReference type="EMBL" id="BAABCN010000002">
    <property type="protein sequence ID" value="GAA3861255.1"/>
    <property type="molecule type" value="Genomic_DNA"/>
</dbReference>
<evidence type="ECO:0000313" key="4">
    <source>
        <dbReference type="Proteomes" id="UP001501803"/>
    </source>
</evidence>
<accession>A0ABP7K036</accession>
<feature type="domain" description="Helix-turn-helix type 11" evidence="1">
    <location>
        <begin position="12"/>
        <end position="62"/>
    </location>
</feature>
<name>A0ABP7K036_9MICO</name>
<gene>
    <name evidence="3" type="ORF">GCM10022381_02000</name>
</gene>
<dbReference type="PANTHER" id="PTHR34580:SF3">
    <property type="entry name" value="PROTEIN PAFB"/>
    <property type="match status" value="1"/>
</dbReference>
<protein>
    <submittedName>
        <fullName evidence="3">YafY family protein</fullName>
    </submittedName>
</protein>
<dbReference type="Pfam" id="PF08279">
    <property type="entry name" value="HTH_11"/>
    <property type="match status" value="1"/>
</dbReference>